<comment type="caution">
    <text evidence="1">The sequence shown here is derived from an EMBL/GenBank/DDBJ whole genome shotgun (WGS) entry which is preliminary data.</text>
</comment>
<gene>
    <name evidence="1" type="ORF">WJX68_11755</name>
</gene>
<proteinExistence type="predicted"/>
<dbReference type="Proteomes" id="UP001364211">
    <property type="component" value="Unassembled WGS sequence"/>
</dbReference>
<evidence type="ECO:0000313" key="1">
    <source>
        <dbReference type="EMBL" id="MEJ8279607.1"/>
    </source>
</evidence>
<name>A0ABU8T6N8_9PSEU</name>
<sequence>MRLPWVWNARPDEVAAAYPCGAHVPAPSRRMVRAVDVAAGAPAVWPWLGQLRVAPYSYDLVDNLGRRSPRRLLGLAPPVPGERFLLIFRITGVVDGVEITAAGGNRVTGPYACTYRVLPDGPGRSRLVARLDMAADTRLRRLLATATAWGDLVMMRRQLRTLAGLAAGSGRA</sequence>
<evidence type="ECO:0000313" key="2">
    <source>
        <dbReference type="Proteomes" id="UP001364211"/>
    </source>
</evidence>
<keyword evidence="2" id="KW-1185">Reference proteome</keyword>
<accession>A0ABU8T6N8</accession>
<dbReference type="EMBL" id="JBBJUP010000008">
    <property type="protein sequence ID" value="MEJ8279607.1"/>
    <property type="molecule type" value="Genomic_DNA"/>
</dbReference>
<reference evidence="1 2" key="1">
    <citation type="submission" date="2024-03" db="EMBL/GenBank/DDBJ databases">
        <title>Draft genome sequence of Pseudonocardia sp. DW16-2.</title>
        <authorList>
            <person name="Duangmal K."/>
        </authorList>
    </citation>
    <scope>NUCLEOTIDE SEQUENCE [LARGE SCALE GENOMIC DNA]</scope>
    <source>
        <strain evidence="1 2">DW16-2</strain>
    </source>
</reference>
<organism evidence="1 2">
    <name type="scientific">Pseudonocardia spirodelae</name>
    <dbReference type="NCBI Taxonomy" id="3133431"/>
    <lineage>
        <taxon>Bacteria</taxon>
        <taxon>Bacillati</taxon>
        <taxon>Actinomycetota</taxon>
        <taxon>Actinomycetes</taxon>
        <taxon>Pseudonocardiales</taxon>
        <taxon>Pseudonocardiaceae</taxon>
        <taxon>Pseudonocardia</taxon>
    </lineage>
</organism>
<protein>
    <submittedName>
        <fullName evidence="1">Polyketide cyclase</fullName>
    </submittedName>
</protein>
<dbReference type="RefSeq" id="WP_340289549.1">
    <property type="nucleotide sequence ID" value="NZ_JBBJUP010000008.1"/>
</dbReference>